<gene>
    <name evidence="6" type="ORF">Ahy_A02g007033</name>
</gene>
<evidence type="ECO:0000313" key="7">
    <source>
        <dbReference type="Proteomes" id="UP000289738"/>
    </source>
</evidence>
<evidence type="ECO:0000256" key="4">
    <source>
        <dbReference type="PROSITE-ProRule" id="PRU00325"/>
    </source>
</evidence>
<comment type="caution">
    <text evidence="6">The sequence shown here is derived from an EMBL/GenBank/DDBJ whole genome shotgun (WGS) entry which is preliminary data.</text>
</comment>
<sequence length="522" mass="60001">MQKTFRNDDDAYEFYKYFGRYHGFGVRKGDSRRDDDGNVRKRRISTIKTMRYMAGLAGEYSLVRFLKKDAYNYIDKQRHKQIVDRDDESAIAYLEGKAEADPMLMARYNLTKDRMLANMFWADGTTIFGFGPVLDETIGSYTWLLKSLSVVVTDGDEVMREAVRVVLPRATHRLYGWHFEKNVMSNVKDAGLRTDDDKLGVNSCAASVYTHAIFRDVRNEIVGVALVNLVGLQRSLTTKIYTIDEYGQPGREIVVLYDKNMGRMKCGCNFWNKHGYPCKHMFFVMKHEHLPNIPDGLVLKRWTKKAKALEAHKEKIDVDADQACLLHHGALHLACHWLFFLGSQKYDLFRKEMKGIHNLCVHLEGYVETEDNVFSTKGDGVIRNLVVVRTKGAPKTRNCRGRRRQCTECRNSGHTKRRCPGKKLLKGWKWKMDAQLLCFDNRCYDFRSSQFGDDAVVGANYNDQVAQCTNEDKSCHVGVHNMDMLDVGENNYVPTQTSAVDAQCNDNDEALIRMVLKLNRIL</sequence>
<dbReference type="PROSITE" id="PS50966">
    <property type="entry name" value="ZF_SWIM"/>
    <property type="match status" value="1"/>
</dbReference>
<dbReference type="SMART" id="SM00575">
    <property type="entry name" value="ZnF_PMZ"/>
    <property type="match status" value="1"/>
</dbReference>
<feature type="domain" description="SWIM-type" evidence="5">
    <location>
        <begin position="251"/>
        <end position="289"/>
    </location>
</feature>
<name>A0A445EBM5_ARAHY</name>
<evidence type="ECO:0000256" key="1">
    <source>
        <dbReference type="ARBA" id="ARBA00022723"/>
    </source>
</evidence>
<accession>A0A445EBM5</accession>
<reference evidence="6 7" key="1">
    <citation type="submission" date="2019-01" db="EMBL/GenBank/DDBJ databases">
        <title>Sequencing of cultivated peanut Arachis hypogaea provides insights into genome evolution and oil improvement.</title>
        <authorList>
            <person name="Chen X."/>
        </authorList>
    </citation>
    <scope>NUCLEOTIDE SEQUENCE [LARGE SCALE GENOMIC DNA]</scope>
    <source>
        <strain evidence="7">cv. Fuhuasheng</strain>
        <tissue evidence="6">Leaves</tissue>
    </source>
</reference>
<keyword evidence="7" id="KW-1185">Reference proteome</keyword>
<protein>
    <recommendedName>
        <fullName evidence="5">SWIM-type domain-containing protein</fullName>
    </recommendedName>
</protein>
<dbReference type="InterPro" id="IPR006564">
    <property type="entry name" value="Znf_PMZ"/>
</dbReference>
<dbReference type="EMBL" id="SDMP01000002">
    <property type="protein sequence ID" value="RYR72818.1"/>
    <property type="molecule type" value="Genomic_DNA"/>
</dbReference>
<evidence type="ECO:0000259" key="5">
    <source>
        <dbReference type="PROSITE" id="PS50966"/>
    </source>
</evidence>
<dbReference type="PANTHER" id="PTHR47718">
    <property type="entry name" value="OS01G0519700 PROTEIN"/>
    <property type="match status" value="1"/>
</dbReference>
<dbReference type="PANTHER" id="PTHR47718:SF13">
    <property type="entry name" value="OS09G0290500 PROTEIN"/>
    <property type="match status" value="1"/>
</dbReference>
<organism evidence="6 7">
    <name type="scientific">Arachis hypogaea</name>
    <name type="common">Peanut</name>
    <dbReference type="NCBI Taxonomy" id="3818"/>
    <lineage>
        <taxon>Eukaryota</taxon>
        <taxon>Viridiplantae</taxon>
        <taxon>Streptophyta</taxon>
        <taxon>Embryophyta</taxon>
        <taxon>Tracheophyta</taxon>
        <taxon>Spermatophyta</taxon>
        <taxon>Magnoliopsida</taxon>
        <taxon>eudicotyledons</taxon>
        <taxon>Gunneridae</taxon>
        <taxon>Pentapetalae</taxon>
        <taxon>rosids</taxon>
        <taxon>fabids</taxon>
        <taxon>Fabales</taxon>
        <taxon>Fabaceae</taxon>
        <taxon>Papilionoideae</taxon>
        <taxon>50 kb inversion clade</taxon>
        <taxon>dalbergioids sensu lato</taxon>
        <taxon>Dalbergieae</taxon>
        <taxon>Pterocarpus clade</taxon>
        <taxon>Arachis</taxon>
    </lineage>
</organism>
<evidence type="ECO:0000313" key="6">
    <source>
        <dbReference type="EMBL" id="RYR72818.1"/>
    </source>
</evidence>
<dbReference type="Proteomes" id="UP000289738">
    <property type="component" value="Chromosome A02"/>
</dbReference>
<dbReference type="Pfam" id="PF04434">
    <property type="entry name" value="SWIM"/>
    <property type="match status" value="1"/>
</dbReference>
<keyword evidence="2 4" id="KW-0863">Zinc-finger</keyword>
<evidence type="ECO:0000256" key="3">
    <source>
        <dbReference type="ARBA" id="ARBA00022833"/>
    </source>
</evidence>
<proteinExistence type="predicted"/>
<dbReference type="GO" id="GO:0008270">
    <property type="term" value="F:zinc ion binding"/>
    <property type="evidence" value="ECO:0007669"/>
    <property type="project" value="UniProtKB-KW"/>
</dbReference>
<keyword evidence="1" id="KW-0479">Metal-binding</keyword>
<keyword evidence="3" id="KW-0862">Zinc</keyword>
<dbReference type="AlphaFoldDB" id="A0A445EBM5"/>
<dbReference type="InterPro" id="IPR007527">
    <property type="entry name" value="Znf_SWIM"/>
</dbReference>
<evidence type="ECO:0000256" key="2">
    <source>
        <dbReference type="ARBA" id="ARBA00022771"/>
    </source>
</evidence>